<accession>H6CAP8</accession>
<feature type="compositionally biased region" description="Polar residues" evidence="1">
    <location>
        <begin position="329"/>
        <end position="351"/>
    </location>
</feature>
<keyword evidence="4" id="KW-1185">Reference proteome</keyword>
<dbReference type="HOGENOM" id="CLU_765114_0_0_1"/>
<organism evidence="3 4">
    <name type="scientific">Exophiala dermatitidis (strain ATCC 34100 / CBS 525.76 / NIH/UT8656)</name>
    <name type="common">Black yeast</name>
    <name type="synonym">Wangiella dermatitidis</name>
    <dbReference type="NCBI Taxonomy" id="858893"/>
    <lineage>
        <taxon>Eukaryota</taxon>
        <taxon>Fungi</taxon>
        <taxon>Dikarya</taxon>
        <taxon>Ascomycota</taxon>
        <taxon>Pezizomycotina</taxon>
        <taxon>Eurotiomycetes</taxon>
        <taxon>Chaetothyriomycetidae</taxon>
        <taxon>Chaetothyriales</taxon>
        <taxon>Herpotrichiellaceae</taxon>
        <taxon>Exophiala</taxon>
    </lineage>
</organism>
<evidence type="ECO:0000256" key="1">
    <source>
        <dbReference type="SAM" id="MobiDB-lite"/>
    </source>
</evidence>
<dbReference type="GeneID" id="20313428"/>
<evidence type="ECO:0000256" key="2">
    <source>
        <dbReference type="SAM" id="SignalP"/>
    </source>
</evidence>
<keyword evidence="2" id="KW-0732">Signal</keyword>
<dbReference type="RefSeq" id="XP_009161306.1">
    <property type="nucleotide sequence ID" value="XM_009163058.1"/>
</dbReference>
<feature type="compositionally biased region" description="Gly residues" evidence="1">
    <location>
        <begin position="352"/>
        <end position="362"/>
    </location>
</feature>
<dbReference type="InParanoid" id="H6CAP8"/>
<reference evidence="3" key="1">
    <citation type="submission" date="2011-07" db="EMBL/GenBank/DDBJ databases">
        <title>The Genome Sequence of Exophiala (Wangiella) dermatitidis NIH/UT8656.</title>
        <authorList>
            <consortium name="The Broad Institute Genome Sequencing Platform"/>
            <person name="Cuomo C."/>
            <person name="Wang Z."/>
            <person name="Hunicke-Smith S."/>
            <person name="Szanislo P.J."/>
            <person name="Earl A."/>
            <person name="Young S.K."/>
            <person name="Zeng Q."/>
            <person name="Gargeya S."/>
            <person name="Fitzgerald M."/>
            <person name="Haas B."/>
            <person name="Abouelleil A."/>
            <person name="Alvarado L."/>
            <person name="Arachchi H.M."/>
            <person name="Berlin A."/>
            <person name="Brown A."/>
            <person name="Chapman S.B."/>
            <person name="Chen Z."/>
            <person name="Dunbar C."/>
            <person name="Freedman E."/>
            <person name="Gearin G."/>
            <person name="Gellesch M."/>
            <person name="Goldberg J."/>
            <person name="Griggs A."/>
            <person name="Gujja S."/>
            <person name="Heiman D."/>
            <person name="Howarth C."/>
            <person name="Larson L."/>
            <person name="Lui A."/>
            <person name="MacDonald P.J.P."/>
            <person name="Montmayeur A."/>
            <person name="Murphy C."/>
            <person name="Neiman D."/>
            <person name="Pearson M."/>
            <person name="Priest M."/>
            <person name="Roberts A."/>
            <person name="Saif S."/>
            <person name="Shea T."/>
            <person name="Shenoy N."/>
            <person name="Sisk P."/>
            <person name="Stolte C."/>
            <person name="Sykes S."/>
            <person name="Wortman J."/>
            <person name="Nusbaum C."/>
            <person name="Birren B."/>
        </authorList>
    </citation>
    <scope>NUCLEOTIDE SEQUENCE</scope>
    <source>
        <strain evidence="3">NIH/UT8656</strain>
    </source>
</reference>
<dbReference type="VEuPathDB" id="FungiDB:HMPREF1120_08789"/>
<evidence type="ECO:0000313" key="4">
    <source>
        <dbReference type="Proteomes" id="UP000007304"/>
    </source>
</evidence>
<dbReference type="AlphaFoldDB" id="H6CAP8"/>
<feature type="chain" id="PRO_5003603576" evidence="2">
    <location>
        <begin position="31"/>
        <end position="362"/>
    </location>
</feature>
<proteinExistence type="predicted"/>
<feature type="region of interest" description="Disordered" evidence="1">
    <location>
        <begin position="301"/>
        <end position="362"/>
    </location>
</feature>
<dbReference type="EMBL" id="JH226137">
    <property type="protein sequence ID" value="EHY60845.1"/>
    <property type="molecule type" value="Genomic_DNA"/>
</dbReference>
<feature type="signal peptide" evidence="2">
    <location>
        <begin position="1"/>
        <end position="30"/>
    </location>
</feature>
<name>H6CAP8_EXODN</name>
<sequence length="362" mass="38848">MQCLKCRLDLHLLFLHCSCSKLLVFPDCLGLPLGVGVATSHQRLLPTSTRLAVNLFFHDYLGLLPKPKALQCRLPQHSLRNMGAAHTRPETPPLAPQLNYSIPQHRRSASSITGSRSRISSTCPTPPVLQARDYDDDCRVLRRTLGAVHKLCKNKPRQIEAISQSLGRASGRDGPDGGLAMYVLNFDNSVTALYRILSYHTHVLHTNKPPLDVHEFSDDLGKLAVDIERWGKEFNGLVFPGLAPANSGKKGQRELRGEARALGDRCFKAAGKLDALVCLDDMLTTETLLGRLARLPNSQSVMSARMHSRTPSPVPSNATAASGVPFGSASASNGRGSTPPNGQSGSTNSGDSGRGAGPVGVA</sequence>
<dbReference type="OrthoDB" id="10297943at2759"/>
<dbReference type="Proteomes" id="UP000007304">
    <property type="component" value="Unassembled WGS sequence"/>
</dbReference>
<evidence type="ECO:0000313" key="3">
    <source>
        <dbReference type="EMBL" id="EHY60845.1"/>
    </source>
</evidence>
<feature type="compositionally biased region" description="Polar residues" evidence="1">
    <location>
        <begin position="309"/>
        <end position="320"/>
    </location>
</feature>
<gene>
    <name evidence="3" type="ORF">HMPREF1120_08789</name>
</gene>
<protein>
    <submittedName>
        <fullName evidence="3">Uncharacterized protein</fullName>
    </submittedName>
</protein>